<dbReference type="PROSITE" id="PS51128">
    <property type="entry name" value="ZF_DKSA_2"/>
    <property type="match status" value="1"/>
</dbReference>
<proteinExistence type="predicted"/>
<dbReference type="PANTHER" id="PTHR33823">
    <property type="entry name" value="RNA POLYMERASE-BINDING TRANSCRIPTION FACTOR DKSA-RELATED"/>
    <property type="match status" value="1"/>
</dbReference>
<dbReference type="Proteomes" id="UP001589609">
    <property type="component" value="Unassembled WGS sequence"/>
</dbReference>
<keyword evidence="3" id="KW-1185">Reference proteome</keyword>
<evidence type="ECO:0000256" key="1">
    <source>
        <dbReference type="PROSITE-ProRule" id="PRU00510"/>
    </source>
</evidence>
<name>A0ABV5WPS1_9BACI</name>
<organism evidence="2 3">
    <name type="scientific">Ectobacillus funiculus</name>
    <dbReference type="NCBI Taxonomy" id="137993"/>
    <lineage>
        <taxon>Bacteria</taxon>
        <taxon>Bacillati</taxon>
        <taxon>Bacillota</taxon>
        <taxon>Bacilli</taxon>
        <taxon>Bacillales</taxon>
        <taxon>Bacillaceae</taxon>
        <taxon>Ectobacillus</taxon>
    </lineage>
</organism>
<sequence>MKRELKARLKQEQNRLYRMETSEEYGLVMSEEEAKRKTLLHHIQEDLKDVERALLKMEIGMYGVCEETGKLLPLEQLRIMPTARTANELLYERLKTV</sequence>
<dbReference type="Gene3D" id="1.20.120.910">
    <property type="entry name" value="DksA, coiled-coil domain"/>
    <property type="match status" value="1"/>
</dbReference>
<dbReference type="EMBL" id="JBHMAF010000196">
    <property type="protein sequence ID" value="MFB9762203.1"/>
    <property type="molecule type" value="Genomic_DNA"/>
</dbReference>
<reference evidence="2 3" key="1">
    <citation type="submission" date="2024-09" db="EMBL/GenBank/DDBJ databases">
        <authorList>
            <person name="Sun Q."/>
            <person name="Mori K."/>
        </authorList>
    </citation>
    <scope>NUCLEOTIDE SEQUENCE [LARGE SCALE GENOMIC DNA]</scope>
    <source>
        <strain evidence="2 3">JCM 11201</strain>
    </source>
</reference>
<dbReference type="PANTHER" id="PTHR33823:SF5">
    <property type="entry name" value="DNAK SUPPRESSOR PROTEIN"/>
    <property type="match status" value="1"/>
</dbReference>
<protein>
    <submittedName>
        <fullName evidence="2">TraR/DksA family transcriptional regulator</fullName>
    </submittedName>
</protein>
<feature type="zinc finger region" description="dksA C4-type" evidence="1">
    <location>
        <begin position="65"/>
        <end position="89"/>
    </location>
</feature>
<gene>
    <name evidence="2" type="ORF">ACFFMS_28675</name>
</gene>
<comment type="caution">
    <text evidence="2">The sequence shown here is derived from an EMBL/GenBank/DDBJ whole genome shotgun (WGS) entry which is preliminary data.</text>
</comment>
<evidence type="ECO:0000313" key="2">
    <source>
        <dbReference type="EMBL" id="MFB9762203.1"/>
    </source>
</evidence>
<evidence type="ECO:0000313" key="3">
    <source>
        <dbReference type="Proteomes" id="UP001589609"/>
    </source>
</evidence>
<dbReference type="RefSeq" id="WP_129727060.1">
    <property type="nucleotide sequence ID" value="NZ_JBHMAF010000196.1"/>
</dbReference>
<accession>A0ABV5WPS1</accession>